<dbReference type="InterPro" id="IPR012944">
    <property type="entry name" value="SusD_RagB_dom"/>
</dbReference>
<organism evidence="8 9">
    <name type="scientific">Mucilaginibacter psychrotolerans</name>
    <dbReference type="NCBI Taxonomy" id="1524096"/>
    <lineage>
        <taxon>Bacteria</taxon>
        <taxon>Pseudomonadati</taxon>
        <taxon>Bacteroidota</taxon>
        <taxon>Sphingobacteriia</taxon>
        <taxon>Sphingobacteriales</taxon>
        <taxon>Sphingobacteriaceae</taxon>
        <taxon>Mucilaginibacter</taxon>
    </lineage>
</organism>
<evidence type="ECO:0000313" key="9">
    <source>
        <dbReference type="Proteomes" id="UP000297540"/>
    </source>
</evidence>
<comment type="caution">
    <text evidence="8">The sequence shown here is derived from an EMBL/GenBank/DDBJ whole genome shotgun (WGS) entry which is preliminary data.</text>
</comment>
<dbReference type="GO" id="GO:0009279">
    <property type="term" value="C:cell outer membrane"/>
    <property type="evidence" value="ECO:0007669"/>
    <property type="project" value="UniProtKB-SubCell"/>
</dbReference>
<dbReference type="InterPro" id="IPR011990">
    <property type="entry name" value="TPR-like_helical_dom_sf"/>
</dbReference>
<dbReference type="Proteomes" id="UP000297540">
    <property type="component" value="Unassembled WGS sequence"/>
</dbReference>
<gene>
    <name evidence="8" type="ORF">E2R66_11430</name>
</gene>
<comment type="similarity">
    <text evidence="2">Belongs to the SusD family.</text>
</comment>
<feature type="domain" description="RagB/SusD" evidence="6">
    <location>
        <begin position="358"/>
        <end position="486"/>
    </location>
</feature>
<name>A0A4Y8SHC0_9SPHI</name>
<feature type="domain" description="SusD-like N-terminal" evidence="7">
    <location>
        <begin position="21"/>
        <end position="225"/>
    </location>
</feature>
<protein>
    <submittedName>
        <fullName evidence="8">RagB/SusD family nutrient uptake outer membrane protein</fullName>
    </submittedName>
</protein>
<evidence type="ECO:0000256" key="4">
    <source>
        <dbReference type="ARBA" id="ARBA00023136"/>
    </source>
</evidence>
<evidence type="ECO:0000313" key="8">
    <source>
        <dbReference type="EMBL" id="TFF37806.1"/>
    </source>
</evidence>
<dbReference type="Pfam" id="PF07980">
    <property type="entry name" value="SusD_RagB"/>
    <property type="match status" value="1"/>
</dbReference>
<evidence type="ECO:0000256" key="5">
    <source>
        <dbReference type="ARBA" id="ARBA00023237"/>
    </source>
</evidence>
<evidence type="ECO:0000259" key="7">
    <source>
        <dbReference type="Pfam" id="PF14322"/>
    </source>
</evidence>
<dbReference type="Gene3D" id="1.25.40.390">
    <property type="match status" value="2"/>
</dbReference>
<keyword evidence="5" id="KW-0998">Cell outer membrane</keyword>
<dbReference type="Pfam" id="PF14322">
    <property type="entry name" value="SusD-like_3"/>
    <property type="match status" value="1"/>
</dbReference>
<evidence type="ECO:0000256" key="2">
    <source>
        <dbReference type="ARBA" id="ARBA00006275"/>
    </source>
</evidence>
<evidence type="ECO:0000256" key="1">
    <source>
        <dbReference type="ARBA" id="ARBA00004442"/>
    </source>
</evidence>
<dbReference type="OrthoDB" id="697229at2"/>
<evidence type="ECO:0000256" key="3">
    <source>
        <dbReference type="ARBA" id="ARBA00022729"/>
    </source>
</evidence>
<dbReference type="AlphaFoldDB" id="A0A4Y8SHC0"/>
<accession>A0A4Y8SHC0</accession>
<keyword evidence="3" id="KW-0732">Signal</keyword>
<dbReference type="EMBL" id="SOZE01000009">
    <property type="protein sequence ID" value="TFF37806.1"/>
    <property type="molecule type" value="Genomic_DNA"/>
</dbReference>
<sequence length="486" mass="54805">MQSMSFCLILMLWMAGCKKNFLDVIPKGRQVAVTTKDYDLLLNSSMQYVYQGGGGWQALALMGDDVAAEDSYFSAAVPSAQNAFRWDNDLYVPGDFISEVTLSLQNLYTVNKVIREVAESTGGSEQEKRALIAEARAQRAWMYFTYVNYYGKPYTTTAAEDPSFPIIKTADVNAGNYTRNSVKEVYDFMIEDLTAAIGDLPLENMIGATRWNRAGAEGVLGKIYLFSGRNKEALDMFNAAFNDLARQNTPARLYNYNDEFAAGGKFDPITPDGPTNSPGLNYNDNTESLVARSFYNGPNNGNTLGNDFIILSENARALFLASDLRLKFYAAQFAYQVPNPSGRLSKYSEQFVKFGMQLPELYLLRAEANARLNNLADARTDIETLRNNRMPSTDAAVPAAVYADRKKLIQYIFDERTREFAVEGYRWLDMRRLSVDSLFGTTNYSHTLYLDDTYTNIKVFSLRPDRLTLRLPYSIMNDNPQFKNNP</sequence>
<dbReference type="SUPFAM" id="SSF48452">
    <property type="entry name" value="TPR-like"/>
    <property type="match status" value="1"/>
</dbReference>
<proteinExistence type="inferred from homology"/>
<evidence type="ECO:0000259" key="6">
    <source>
        <dbReference type="Pfam" id="PF07980"/>
    </source>
</evidence>
<keyword evidence="9" id="KW-1185">Reference proteome</keyword>
<dbReference type="InterPro" id="IPR033985">
    <property type="entry name" value="SusD-like_N"/>
</dbReference>
<keyword evidence="4" id="KW-0472">Membrane</keyword>
<comment type="subcellular location">
    <subcellularLocation>
        <location evidence="1">Cell outer membrane</location>
    </subcellularLocation>
</comment>
<reference evidence="8 9" key="1">
    <citation type="journal article" date="2017" name="Int. J. Syst. Evol. Microbiol.">
        <title>Mucilaginibacterpsychrotolerans sp. nov., isolated from peatlands.</title>
        <authorList>
            <person name="Deng Y."/>
            <person name="Shen L."/>
            <person name="Xu B."/>
            <person name="Liu Y."/>
            <person name="Gu Z."/>
            <person name="Liu H."/>
            <person name="Zhou Y."/>
        </authorList>
    </citation>
    <scope>NUCLEOTIDE SEQUENCE [LARGE SCALE GENOMIC DNA]</scope>
    <source>
        <strain evidence="8 9">NH7-4</strain>
    </source>
</reference>